<dbReference type="STRING" id="578462.A0A0L0T787"/>
<accession>A0A0L0T787</accession>
<dbReference type="CDD" id="cd07440">
    <property type="entry name" value="RGS"/>
    <property type="match status" value="1"/>
</dbReference>
<evidence type="ECO:0000313" key="3">
    <source>
        <dbReference type="EMBL" id="KNE70607.1"/>
    </source>
</evidence>
<feature type="domain" description="RGS" evidence="2">
    <location>
        <begin position="104"/>
        <end position="234"/>
    </location>
</feature>
<dbReference type="PROSITE" id="PS50132">
    <property type="entry name" value="RGS"/>
    <property type="match status" value="1"/>
</dbReference>
<dbReference type="SUPFAM" id="SSF48097">
    <property type="entry name" value="Regulator of G-protein signaling, RGS"/>
    <property type="match status" value="1"/>
</dbReference>
<keyword evidence="4" id="KW-1185">Reference proteome</keyword>
<protein>
    <recommendedName>
        <fullName evidence="2">RGS domain-containing protein</fullName>
    </recommendedName>
</protein>
<dbReference type="VEuPathDB" id="FungiDB:AMAG_15367"/>
<dbReference type="OrthoDB" id="196547at2759"/>
<sequence length="377" mass="38728">MLAGVRAGAPTAMLSAGTPAPRSSSSARGNRSRSASAASAAAAAAAAAVVAAAVVTPGRSSPSASPDVTASTNRRGSVTGRKLYNFFGDLPPLDVSLAEIQGEGLRAMLHAKLPLCYFLHALLDEYAAENLFFVLEVDRYEATPFADPVQHLQAAFSLFETYLGHGSQLEVNVDDRVRKGVVKDLARLSRACAHATKAESAASATPSEAGTGPSLAVGLRHLFLPAKTAVLALLDASYTKFARSPLAARMAAELETATTDAADGGGTVYTPRARHFALNVLVEYMDRHGLLAPPPPSAASMPNAAVDISAPTSAVDGGDGSEVGSSVAAGAAAAMSLLTHGDPATRHALMRRMLQGFGITLLGVDLVAYANAVLREP</sequence>
<dbReference type="SMART" id="SM00315">
    <property type="entry name" value="RGS"/>
    <property type="match status" value="1"/>
</dbReference>
<gene>
    <name evidence="3" type="ORF">AMAG_15367</name>
</gene>
<reference evidence="4" key="2">
    <citation type="submission" date="2009-11" db="EMBL/GenBank/DDBJ databases">
        <title>The Genome Sequence of Allomyces macrogynus strain ATCC 38327.</title>
        <authorList>
            <consortium name="The Broad Institute Genome Sequencing Platform"/>
            <person name="Russ C."/>
            <person name="Cuomo C."/>
            <person name="Shea T."/>
            <person name="Young S.K."/>
            <person name="Zeng Q."/>
            <person name="Koehrsen M."/>
            <person name="Haas B."/>
            <person name="Borodovsky M."/>
            <person name="Guigo R."/>
            <person name="Alvarado L."/>
            <person name="Berlin A."/>
            <person name="Borenstein D."/>
            <person name="Chen Z."/>
            <person name="Engels R."/>
            <person name="Freedman E."/>
            <person name="Gellesch M."/>
            <person name="Goldberg J."/>
            <person name="Griggs A."/>
            <person name="Gujja S."/>
            <person name="Heiman D."/>
            <person name="Hepburn T."/>
            <person name="Howarth C."/>
            <person name="Jen D."/>
            <person name="Larson L."/>
            <person name="Lewis B."/>
            <person name="Mehta T."/>
            <person name="Park D."/>
            <person name="Pearson M."/>
            <person name="Roberts A."/>
            <person name="Saif S."/>
            <person name="Shenoy N."/>
            <person name="Sisk P."/>
            <person name="Stolte C."/>
            <person name="Sykes S."/>
            <person name="Walk T."/>
            <person name="White J."/>
            <person name="Yandava C."/>
            <person name="Burger G."/>
            <person name="Gray M.W."/>
            <person name="Holland P.W.H."/>
            <person name="King N."/>
            <person name="Lang F.B.F."/>
            <person name="Roger A.J."/>
            <person name="Ruiz-Trillo I."/>
            <person name="Lander E."/>
            <person name="Nusbaum C."/>
        </authorList>
    </citation>
    <scope>NUCLEOTIDE SEQUENCE [LARGE SCALE GENOMIC DNA]</scope>
    <source>
        <strain evidence="4">ATCC 38327</strain>
    </source>
</reference>
<evidence type="ECO:0000256" key="1">
    <source>
        <dbReference type="SAM" id="MobiDB-lite"/>
    </source>
</evidence>
<evidence type="ECO:0000259" key="2">
    <source>
        <dbReference type="PROSITE" id="PS50132"/>
    </source>
</evidence>
<dbReference type="InterPro" id="IPR036305">
    <property type="entry name" value="RGS_sf"/>
</dbReference>
<reference evidence="3 4" key="1">
    <citation type="submission" date="2009-11" db="EMBL/GenBank/DDBJ databases">
        <title>Annotation of Allomyces macrogynus ATCC 38327.</title>
        <authorList>
            <consortium name="The Broad Institute Genome Sequencing Platform"/>
            <person name="Russ C."/>
            <person name="Cuomo C."/>
            <person name="Burger G."/>
            <person name="Gray M.W."/>
            <person name="Holland P.W.H."/>
            <person name="King N."/>
            <person name="Lang F.B.F."/>
            <person name="Roger A.J."/>
            <person name="Ruiz-Trillo I."/>
            <person name="Young S.K."/>
            <person name="Zeng Q."/>
            <person name="Gargeya S."/>
            <person name="Fitzgerald M."/>
            <person name="Haas B."/>
            <person name="Abouelleil A."/>
            <person name="Alvarado L."/>
            <person name="Arachchi H.M."/>
            <person name="Berlin A."/>
            <person name="Chapman S.B."/>
            <person name="Gearin G."/>
            <person name="Goldberg J."/>
            <person name="Griggs A."/>
            <person name="Gujja S."/>
            <person name="Hansen M."/>
            <person name="Heiman D."/>
            <person name="Howarth C."/>
            <person name="Larimer J."/>
            <person name="Lui A."/>
            <person name="MacDonald P.J.P."/>
            <person name="McCowen C."/>
            <person name="Montmayeur A."/>
            <person name="Murphy C."/>
            <person name="Neiman D."/>
            <person name="Pearson M."/>
            <person name="Priest M."/>
            <person name="Roberts A."/>
            <person name="Saif S."/>
            <person name="Shea T."/>
            <person name="Sisk P."/>
            <person name="Stolte C."/>
            <person name="Sykes S."/>
            <person name="Wortman J."/>
            <person name="Nusbaum C."/>
            <person name="Birren B."/>
        </authorList>
    </citation>
    <scope>NUCLEOTIDE SEQUENCE [LARGE SCALE GENOMIC DNA]</scope>
    <source>
        <strain evidence="3 4">ATCC 38327</strain>
    </source>
</reference>
<feature type="compositionally biased region" description="Low complexity" evidence="1">
    <location>
        <begin position="15"/>
        <end position="32"/>
    </location>
</feature>
<dbReference type="InterPro" id="IPR016137">
    <property type="entry name" value="RGS"/>
</dbReference>
<organism evidence="3 4">
    <name type="scientific">Allomyces macrogynus (strain ATCC 38327)</name>
    <name type="common">Allomyces javanicus var. macrogynus</name>
    <dbReference type="NCBI Taxonomy" id="578462"/>
    <lineage>
        <taxon>Eukaryota</taxon>
        <taxon>Fungi</taxon>
        <taxon>Fungi incertae sedis</taxon>
        <taxon>Blastocladiomycota</taxon>
        <taxon>Blastocladiomycetes</taxon>
        <taxon>Blastocladiales</taxon>
        <taxon>Blastocladiaceae</taxon>
        <taxon>Allomyces</taxon>
    </lineage>
</organism>
<dbReference type="Gene3D" id="1.10.167.10">
    <property type="entry name" value="Regulator of G-protein Signalling 4, domain 2"/>
    <property type="match status" value="1"/>
</dbReference>
<dbReference type="eggNOG" id="ENOG502S6NE">
    <property type="taxonomic scope" value="Eukaryota"/>
</dbReference>
<dbReference type="AlphaFoldDB" id="A0A0L0T787"/>
<feature type="region of interest" description="Disordered" evidence="1">
    <location>
        <begin position="1"/>
        <end position="32"/>
    </location>
</feature>
<dbReference type="InterPro" id="IPR044926">
    <property type="entry name" value="RGS_subdomain_2"/>
</dbReference>
<dbReference type="Proteomes" id="UP000054350">
    <property type="component" value="Unassembled WGS sequence"/>
</dbReference>
<evidence type="ECO:0000313" key="4">
    <source>
        <dbReference type="Proteomes" id="UP000054350"/>
    </source>
</evidence>
<name>A0A0L0T787_ALLM3</name>
<dbReference type="EMBL" id="GG745367">
    <property type="protein sequence ID" value="KNE70607.1"/>
    <property type="molecule type" value="Genomic_DNA"/>
</dbReference>
<proteinExistence type="predicted"/>